<reference evidence="4" key="1">
    <citation type="submission" date="2022-11" db="UniProtKB">
        <authorList>
            <consortium name="WormBaseParasite"/>
        </authorList>
    </citation>
    <scope>IDENTIFICATION</scope>
</reference>
<protein>
    <submittedName>
        <fullName evidence="4">Piezo non-specific cation channel R-Ras-binding domain-containing protein</fullName>
    </submittedName>
</protein>
<sequence>MISDLSYVFVIYIGFVFLLLIIDRAIYNASSAFGRIIFHLFMFVSINVYALVVIPWLSGRALVTNYTAMFFYMIFGLYMIASSAQIRHGYPENRQPSLFTRPENKLSRLLFMTYMRIPFAFEIVTFLDFACTNTKLSYRDFFTLETIYARVYELKCIRHKDGGRNKVVDPRSILITLVIAVGIISFVFLVVLFPLILYSFNNVYGTQLYPDRVTVEISVDGFP</sequence>
<dbReference type="InterPro" id="IPR056770">
    <property type="entry name" value="Piezo_THU9_anchor"/>
</dbReference>
<keyword evidence="1" id="KW-1133">Transmembrane helix</keyword>
<accession>A0A914WP45</accession>
<proteinExistence type="predicted"/>
<name>A0A914WP45_9BILA</name>
<dbReference type="WBParaSite" id="PSAMB.scaffold4434size14618.g24288.t1">
    <property type="protein sequence ID" value="PSAMB.scaffold4434size14618.g24288.t1"/>
    <property type="gene ID" value="PSAMB.scaffold4434size14618.g24288"/>
</dbReference>
<dbReference type="GO" id="GO:0042391">
    <property type="term" value="P:regulation of membrane potential"/>
    <property type="evidence" value="ECO:0007669"/>
    <property type="project" value="TreeGrafter"/>
</dbReference>
<dbReference type="Pfam" id="PF24874">
    <property type="entry name" value="Piezo_THU9_anchor"/>
    <property type="match status" value="1"/>
</dbReference>
<dbReference type="GO" id="GO:0005261">
    <property type="term" value="F:monoatomic cation channel activity"/>
    <property type="evidence" value="ECO:0007669"/>
    <property type="project" value="TreeGrafter"/>
</dbReference>
<feature type="transmembrane region" description="Helical" evidence="1">
    <location>
        <begin position="63"/>
        <end position="81"/>
    </location>
</feature>
<evidence type="ECO:0000313" key="3">
    <source>
        <dbReference type="Proteomes" id="UP000887566"/>
    </source>
</evidence>
<dbReference type="GO" id="GO:0008381">
    <property type="term" value="F:mechanosensitive monoatomic ion channel activity"/>
    <property type="evidence" value="ECO:0007669"/>
    <property type="project" value="InterPro"/>
</dbReference>
<dbReference type="AlphaFoldDB" id="A0A914WP45"/>
<dbReference type="GO" id="GO:0016020">
    <property type="term" value="C:membrane"/>
    <property type="evidence" value="ECO:0007669"/>
    <property type="project" value="InterPro"/>
</dbReference>
<keyword evidence="3" id="KW-1185">Reference proteome</keyword>
<dbReference type="PANTHER" id="PTHR13167:SF25">
    <property type="entry name" value="PIEZO-TYPE MECHANOSENSITIVE ION CHANNEL COMPONENT"/>
    <property type="match status" value="1"/>
</dbReference>
<feature type="transmembrane region" description="Helical" evidence="1">
    <location>
        <begin position="173"/>
        <end position="200"/>
    </location>
</feature>
<evidence type="ECO:0000256" key="1">
    <source>
        <dbReference type="SAM" id="Phobius"/>
    </source>
</evidence>
<dbReference type="GO" id="GO:0050982">
    <property type="term" value="P:detection of mechanical stimulus"/>
    <property type="evidence" value="ECO:0007669"/>
    <property type="project" value="TreeGrafter"/>
</dbReference>
<keyword evidence="1" id="KW-0812">Transmembrane</keyword>
<evidence type="ECO:0000259" key="2">
    <source>
        <dbReference type="Pfam" id="PF24874"/>
    </source>
</evidence>
<dbReference type="InterPro" id="IPR027272">
    <property type="entry name" value="Piezo"/>
</dbReference>
<feature type="transmembrane region" description="Helical" evidence="1">
    <location>
        <begin position="36"/>
        <end position="57"/>
    </location>
</feature>
<dbReference type="PANTHER" id="PTHR13167">
    <property type="entry name" value="PIEZO-TYPE MECHANOSENSITIVE ION CHANNEL COMPONENT"/>
    <property type="match status" value="1"/>
</dbReference>
<dbReference type="GO" id="GO:0071260">
    <property type="term" value="P:cellular response to mechanical stimulus"/>
    <property type="evidence" value="ECO:0007669"/>
    <property type="project" value="TreeGrafter"/>
</dbReference>
<dbReference type="Proteomes" id="UP000887566">
    <property type="component" value="Unplaced"/>
</dbReference>
<feature type="domain" description="Piezo THU9 and anchor" evidence="2">
    <location>
        <begin position="5"/>
        <end position="199"/>
    </location>
</feature>
<keyword evidence="1" id="KW-0472">Membrane</keyword>
<organism evidence="3 4">
    <name type="scientific">Plectus sambesii</name>
    <dbReference type="NCBI Taxonomy" id="2011161"/>
    <lineage>
        <taxon>Eukaryota</taxon>
        <taxon>Metazoa</taxon>
        <taxon>Ecdysozoa</taxon>
        <taxon>Nematoda</taxon>
        <taxon>Chromadorea</taxon>
        <taxon>Plectida</taxon>
        <taxon>Plectina</taxon>
        <taxon>Plectoidea</taxon>
        <taxon>Plectidae</taxon>
        <taxon>Plectus</taxon>
    </lineage>
</organism>
<evidence type="ECO:0000313" key="4">
    <source>
        <dbReference type="WBParaSite" id="PSAMB.scaffold4434size14618.g24288.t1"/>
    </source>
</evidence>
<feature type="transmembrane region" description="Helical" evidence="1">
    <location>
        <begin position="6"/>
        <end position="27"/>
    </location>
</feature>